<keyword evidence="2" id="KW-1185">Reference proteome</keyword>
<gene>
    <name evidence="1" type="ORF">QE152_g8012</name>
</gene>
<dbReference type="EMBL" id="JASPKY010000061">
    <property type="protein sequence ID" value="KAK9744135.1"/>
    <property type="molecule type" value="Genomic_DNA"/>
</dbReference>
<organism evidence="1 2">
    <name type="scientific">Popillia japonica</name>
    <name type="common">Japanese beetle</name>
    <dbReference type="NCBI Taxonomy" id="7064"/>
    <lineage>
        <taxon>Eukaryota</taxon>
        <taxon>Metazoa</taxon>
        <taxon>Ecdysozoa</taxon>
        <taxon>Arthropoda</taxon>
        <taxon>Hexapoda</taxon>
        <taxon>Insecta</taxon>
        <taxon>Pterygota</taxon>
        <taxon>Neoptera</taxon>
        <taxon>Endopterygota</taxon>
        <taxon>Coleoptera</taxon>
        <taxon>Polyphaga</taxon>
        <taxon>Scarabaeiformia</taxon>
        <taxon>Scarabaeidae</taxon>
        <taxon>Rutelinae</taxon>
        <taxon>Popillia</taxon>
    </lineage>
</organism>
<evidence type="ECO:0000313" key="1">
    <source>
        <dbReference type="EMBL" id="KAK9744135.1"/>
    </source>
</evidence>
<evidence type="ECO:0000313" key="2">
    <source>
        <dbReference type="Proteomes" id="UP001458880"/>
    </source>
</evidence>
<name>A0AAW1MDD5_POPJA</name>
<dbReference type="Proteomes" id="UP001458880">
    <property type="component" value="Unassembled WGS sequence"/>
</dbReference>
<sequence>MAKVSNHYGPKNSSMVQRILPIVLAEQRSGHSSCHPSSDFAFIDGVGRSVDPANYKMALDAQWILQTILWNASHQQLCSVQGSGIETTKKLP</sequence>
<proteinExistence type="predicted"/>
<comment type="caution">
    <text evidence="1">The sequence shown here is derived from an EMBL/GenBank/DDBJ whole genome shotgun (WGS) entry which is preliminary data.</text>
</comment>
<dbReference type="AlphaFoldDB" id="A0AAW1MDD5"/>
<reference evidence="1 2" key="1">
    <citation type="journal article" date="2024" name="BMC Genomics">
        <title>De novo assembly and annotation of Popillia japonica's genome with initial clues to its potential as an invasive pest.</title>
        <authorList>
            <person name="Cucini C."/>
            <person name="Boschi S."/>
            <person name="Funari R."/>
            <person name="Cardaioli E."/>
            <person name="Iannotti N."/>
            <person name="Marturano G."/>
            <person name="Paoli F."/>
            <person name="Bruttini M."/>
            <person name="Carapelli A."/>
            <person name="Frati F."/>
            <person name="Nardi F."/>
        </authorList>
    </citation>
    <scope>NUCLEOTIDE SEQUENCE [LARGE SCALE GENOMIC DNA]</scope>
    <source>
        <strain evidence="1">DMR45628</strain>
    </source>
</reference>
<protein>
    <submittedName>
        <fullName evidence="1">Uncharacterized protein</fullName>
    </submittedName>
</protein>
<accession>A0AAW1MDD5</accession>